<dbReference type="AlphaFoldDB" id="A0AAP8Q9D1"/>
<name>A0AAP8Q9D1_BRELA</name>
<comment type="caution">
    <text evidence="1">The sequence shown here is derived from an EMBL/GenBank/DDBJ whole genome shotgun (WGS) entry which is preliminary data.</text>
</comment>
<sequence>EEVTKSEEKEVLVTKTPGYTRRTNNPNMGRPSLGTTKKVSLTLSDDTWALIEARVVLGESRSAVIRELIEGRII</sequence>
<reference evidence="1 2" key="1">
    <citation type="submission" date="2018-02" db="EMBL/GenBank/DDBJ databases">
        <title>Comparative analysis of genomes of three Brevibacillus laterosporus strains producers of potent antimicrobials isolated from silage.</title>
        <authorList>
            <person name="Kojic M."/>
            <person name="Miljkovic M."/>
            <person name="Studholme D."/>
            <person name="Filipic B."/>
        </authorList>
    </citation>
    <scope>NUCLEOTIDE SEQUENCE [LARGE SCALE GENOMIC DNA]</scope>
    <source>
        <strain evidence="1 2">BGSP11</strain>
    </source>
</reference>
<gene>
    <name evidence="1" type="ORF">C4A77_25975</name>
</gene>
<dbReference type="Proteomes" id="UP000239759">
    <property type="component" value="Unassembled WGS sequence"/>
</dbReference>
<evidence type="ECO:0000313" key="1">
    <source>
        <dbReference type="EMBL" id="PPA89121.1"/>
    </source>
</evidence>
<accession>A0AAP8Q9D1</accession>
<dbReference type="EMBL" id="PRKQ01000108">
    <property type="protein sequence ID" value="PPA89121.1"/>
    <property type="molecule type" value="Genomic_DNA"/>
</dbReference>
<proteinExistence type="predicted"/>
<feature type="non-terminal residue" evidence="1">
    <location>
        <position position="1"/>
    </location>
</feature>
<protein>
    <submittedName>
        <fullName evidence="1">Uncharacterized protein</fullName>
    </submittedName>
</protein>
<organism evidence="1 2">
    <name type="scientific">Brevibacillus laterosporus</name>
    <name type="common">Bacillus laterosporus</name>
    <dbReference type="NCBI Taxonomy" id="1465"/>
    <lineage>
        <taxon>Bacteria</taxon>
        <taxon>Bacillati</taxon>
        <taxon>Bacillota</taxon>
        <taxon>Bacilli</taxon>
        <taxon>Bacillales</taxon>
        <taxon>Paenibacillaceae</taxon>
        <taxon>Brevibacillus</taxon>
    </lineage>
</organism>
<evidence type="ECO:0000313" key="2">
    <source>
        <dbReference type="Proteomes" id="UP000239759"/>
    </source>
</evidence>